<proteinExistence type="predicted"/>
<reference evidence="1" key="1">
    <citation type="submission" date="2018-02" db="EMBL/GenBank/DDBJ databases">
        <authorList>
            <person name="Cohen D.B."/>
            <person name="Kent A.D."/>
        </authorList>
    </citation>
    <scope>NUCLEOTIDE SEQUENCE</scope>
</reference>
<gene>
    <name evidence="1" type="ORF">FSB_LOCUS30552</name>
</gene>
<name>A0A2N9GTK3_FAGSY</name>
<dbReference type="AlphaFoldDB" id="A0A2N9GTK3"/>
<organism evidence="1">
    <name type="scientific">Fagus sylvatica</name>
    <name type="common">Beechnut</name>
    <dbReference type="NCBI Taxonomy" id="28930"/>
    <lineage>
        <taxon>Eukaryota</taxon>
        <taxon>Viridiplantae</taxon>
        <taxon>Streptophyta</taxon>
        <taxon>Embryophyta</taxon>
        <taxon>Tracheophyta</taxon>
        <taxon>Spermatophyta</taxon>
        <taxon>Magnoliopsida</taxon>
        <taxon>eudicotyledons</taxon>
        <taxon>Gunneridae</taxon>
        <taxon>Pentapetalae</taxon>
        <taxon>rosids</taxon>
        <taxon>fabids</taxon>
        <taxon>Fagales</taxon>
        <taxon>Fagaceae</taxon>
        <taxon>Fagus</taxon>
    </lineage>
</organism>
<protein>
    <submittedName>
        <fullName evidence="1">Uncharacterized protein</fullName>
    </submittedName>
</protein>
<accession>A0A2N9GTK3</accession>
<dbReference type="EMBL" id="OIVN01002335">
    <property type="protein sequence ID" value="SPD02670.1"/>
    <property type="molecule type" value="Genomic_DNA"/>
</dbReference>
<sequence length="171" mass="19517">MDVGDWDMSNVIAQAMKFNSRDRSGQHVLQAASDTWNELMEYEKIEETKLAVTVAVHDEVLAMEYHRDFEFAHIKSPANDLQFAKVSMVLNLPSQIKGKVWPILKRGWIGDCATLSGKEFFPKLGDVDEPMWTKDESSVEVIERAWDINVEGSQSFKLAKKIKRVVDELKS</sequence>
<evidence type="ECO:0000313" key="1">
    <source>
        <dbReference type="EMBL" id="SPD02670.1"/>
    </source>
</evidence>